<evidence type="ECO:0000313" key="12">
    <source>
        <dbReference type="EMBL" id="GGF50168.1"/>
    </source>
</evidence>
<keyword evidence="13" id="KW-1185">Reference proteome</keyword>
<comment type="caution">
    <text evidence="12">The sequence shown here is derived from an EMBL/GenBank/DDBJ whole genome shotgun (WGS) entry which is preliminary data.</text>
</comment>
<name>A0A8J3E724_9PROT</name>
<keyword evidence="3" id="KW-0813">Transport</keyword>
<dbReference type="GO" id="GO:0015031">
    <property type="term" value="P:protein transport"/>
    <property type="evidence" value="ECO:0007669"/>
    <property type="project" value="UniProtKB-KW"/>
</dbReference>
<evidence type="ECO:0000256" key="6">
    <source>
        <dbReference type="ARBA" id="ARBA00022692"/>
    </source>
</evidence>
<dbReference type="PANTHER" id="PTHR33446">
    <property type="entry name" value="PROTEIN TONB-RELATED"/>
    <property type="match status" value="1"/>
</dbReference>
<accession>A0A8J3E724</accession>
<protein>
    <recommendedName>
        <fullName evidence="11">TonB C-terminal domain-containing protein</fullName>
    </recommendedName>
</protein>
<evidence type="ECO:0000256" key="10">
    <source>
        <dbReference type="SAM" id="MobiDB-lite"/>
    </source>
</evidence>
<dbReference type="EMBL" id="BMJQ01000032">
    <property type="protein sequence ID" value="GGF50168.1"/>
    <property type="molecule type" value="Genomic_DNA"/>
</dbReference>
<dbReference type="SUPFAM" id="SSF74653">
    <property type="entry name" value="TolA/TonB C-terminal domain"/>
    <property type="match status" value="1"/>
</dbReference>
<evidence type="ECO:0000259" key="11">
    <source>
        <dbReference type="PROSITE" id="PS52015"/>
    </source>
</evidence>
<dbReference type="Pfam" id="PF03544">
    <property type="entry name" value="TonB_C"/>
    <property type="match status" value="1"/>
</dbReference>
<organism evidence="12 13">
    <name type="scientific">Aliidongia dinghuensis</name>
    <dbReference type="NCBI Taxonomy" id="1867774"/>
    <lineage>
        <taxon>Bacteria</taxon>
        <taxon>Pseudomonadati</taxon>
        <taxon>Pseudomonadota</taxon>
        <taxon>Alphaproteobacteria</taxon>
        <taxon>Rhodospirillales</taxon>
        <taxon>Dongiaceae</taxon>
        <taxon>Aliidongia</taxon>
    </lineage>
</organism>
<dbReference type="PRINTS" id="PR01217">
    <property type="entry name" value="PRICHEXTENSN"/>
</dbReference>
<evidence type="ECO:0000256" key="7">
    <source>
        <dbReference type="ARBA" id="ARBA00022927"/>
    </source>
</evidence>
<sequence length="213" mass="22234">MNFTQQQKSPGRQLTGFAVVVLLHVGLIYALVTGLGSNIVEVIKAPIETKIIEEVKPPPPDVPPPPPPPKLAAPPPPYIPPPEIQIAKPPAPTPVPTVATVAPPAPQAPPVARPQAAPAVPDSEVSARPISGGSPKYPPRMLDQGREGHVDVTCDVDTDGKTSNCTVTSVTGGQAFADSALEYVKTARYKPAIKNGVAVAEPHHTFSIGFTLK</sequence>
<evidence type="ECO:0000256" key="3">
    <source>
        <dbReference type="ARBA" id="ARBA00022448"/>
    </source>
</evidence>
<dbReference type="InterPro" id="IPR037682">
    <property type="entry name" value="TonB_C"/>
</dbReference>
<evidence type="ECO:0000256" key="8">
    <source>
        <dbReference type="ARBA" id="ARBA00022989"/>
    </source>
</evidence>
<keyword evidence="9" id="KW-0472">Membrane</keyword>
<keyword evidence="8" id="KW-1133">Transmembrane helix</keyword>
<keyword evidence="5" id="KW-0997">Cell inner membrane</keyword>
<comment type="similarity">
    <text evidence="2">Belongs to the TonB family.</text>
</comment>
<keyword evidence="6" id="KW-0812">Transmembrane</keyword>
<dbReference type="InterPro" id="IPR051045">
    <property type="entry name" value="TonB-dependent_transducer"/>
</dbReference>
<reference evidence="12" key="1">
    <citation type="journal article" date="2014" name="Int. J. Syst. Evol. Microbiol.">
        <title>Complete genome sequence of Corynebacterium casei LMG S-19264T (=DSM 44701T), isolated from a smear-ripened cheese.</title>
        <authorList>
            <consortium name="US DOE Joint Genome Institute (JGI-PGF)"/>
            <person name="Walter F."/>
            <person name="Albersmeier A."/>
            <person name="Kalinowski J."/>
            <person name="Ruckert C."/>
        </authorList>
    </citation>
    <scope>NUCLEOTIDE SEQUENCE</scope>
    <source>
        <strain evidence="12">CGMCC 1.15725</strain>
    </source>
</reference>
<feature type="domain" description="TonB C-terminal" evidence="11">
    <location>
        <begin position="122"/>
        <end position="213"/>
    </location>
</feature>
<dbReference type="InterPro" id="IPR006260">
    <property type="entry name" value="TonB/TolA_C"/>
</dbReference>
<proteinExistence type="inferred from homology"/>
<dbReference type="GO" id="GO:0005886">
    <property type="term" value="C:plasma membrane"/>
    <property type="evidence" value="ECO:0007669"/>
    <property type="project" value="UniProtKB-SubCell"/>
</dbReference>
<dbReference type="Gene3D" id="3.30.1150.10">
    <property type="match status" value="1"/>
</dbReference>
<keyword evidence="4" id="KW-1003">Cell membrane</keyword>
<feature type="compositionally biased region" description="Pro residues" evidence="10">
    <location>
        <begin position="57"/>
        <end position="78"/>
    </location>
</feature>
<dbReference type="Proteomes" id="UP000646365">
    <property type="component" value="Unassembled WGS sequence"/>
</dbReference>
<dbReference type="PANTHER" id="PTHR33446:SF2">
    <property type="entry name" value="PROTEIN TONB"/>
    <property type="match status" value="1"/>
</dbReference>
<evidence type="ECO:0000256" key="5">
    <source>
        <dbReference type="ARBA" id="ARBA00022519"/>
    </source>
</evidence>
<dbReference type="PROSITE" id="PS52015">
    <property type="entry name" value="TONB_CTD"/>
    <property type="match status" value="1"/>
</dbReference>
<dbReference type="AlphaFoldDB" id="A0A8J3E724"/>
<comment type="subcellular location">
    <subcellularLocation>
        <location evidence="1">Cell inner membrane</location>
        <topology evidence="1">Single-pass membrane protein</topology>
        <orientation evidence="1">Periplasmic side</orientation>
    </subcellularLocation>
</comment>
<evidence type="ECO:0000256" key="9">
    <source>
        <dbReference type="ARBA" id="ARBA00023136"/>
    </source>
</evidence>
<reference evidence="12" key="2">
    <citation type="submission" date="2020-09" db="EMBL/GenBank/DDBJ databases">
        <authorList>
            <person name="Sun Q."/>
            <person name="Zhou Y."/>
        </authorList>
    </citation>
    <scope>NUCLEOTIDE SEQUENCE</scope>
    <source>
        <strain evidence="12">CGMCC 1.15725</strain>
    </source>
</reference>
<gene>
    <name evidence="12" type="ORF">GCM10011611_65720</name>
</gene>
<feature type="region of interest" description="Disordered" evidence="10">
    <location>
        <begin position="54"/>
        <end position="78"/>
    </location>
</feature>
<feature type="region of interest" description="Disordered" evidence="10">
    <location>
        <begin position="105"/>
        <end position="139"/>
    </location>
</feature>
<evidence type="ECO:0000256" key="1">
    <source>
        <dbReference type="ARBA" id="ARBA00004383"/>
    </source>
</evidence>
<evidence type="ECO:0000256" key="4">
    <source>
        <dbReference type="ARBA" id="ARBA00022475"/>
    </source>
</evidence>
<dbReference type="GO" id="GO:0055085">
    <property type="term" value="P:transmembrane transport"/>
    <property type="evidence" value="ECO:0007669"/>
    <property type="project" value="InterPro"/>
</dbReference>
<dbReference type="RefSeq" id="WP_189052443.1">
    <property type="nucleotide sequence ID" value="NZ_BMJQ01000032.1"/>
</dbReference>
<evidence type="ECO:0000256" key="2">
    <source>
        <dbReference type="ARBA" id="ARBA00006555"/>
    </source>
</evidence>
<dbReference type="NCBIfam" id="TIGR01352">
    <property type="entry name" value="tonB_Cterm"/>
    <property type="match status" value="1"/>
</dbReference>
<evidence type="ECO:0000313" key="13">
    <source>
        <dbReference type="Proteomes" id="UP000646365"/>
    </source>
</evidence>
<keyword evidence="7" id="KW-0653">Protein transport</keyword>